<dbReference type="Pfam" id="PF09339">
    <property type="entry name" value="HTH_IclR"/>
    <property type="match status" value="1"/>
</dbReference>
<feature type="compositionally biased region" description="Basic and acidic residues" evidence="4">
    <location>
        <begin position="240"/>
        <end position="249"/>
    </location>
</feature>
<evidence type="ECO:0000313" key="7">
    <source>
        <dbReference type="EMBL" id="MBM7473473.1"/>
    </source>
</evidence>
<comment type="caution">
    <text evidence="7">The sequence shown here is derived from an EMBL/GenBank/DDBJ whole genome shotgun (WGS) entry which is preliminary data.</text>
</comment>
<dbReference type="PANTHER" id="PTHR30136:SF24">
    <property type="entry name" value="HTH-TYPE TRANSCRIPTIONAL REPRESSOR ALLR"/>
    <property type="match status" value="1"/>
</dbReference>
<keyword evidence="2 7" id="KW-0238">DNA-binding</keyword>
<dbReference type="InterPro" id="IPR050707">
    <property type="entry name" value="HTH_MetabolicPath_Reg"/>
</dbReference>
<reference evidence="7 8" key="1">
    <citation type="submission" date="2021-01" db="EMBL/GenBank/DDBJ databases">
        <title>Sequencing the genomes of 1000 actinobacteria strains.</title>
        <authorList>
            <person name="Klenk H.-P."/>
        </authorList>
    </citation>
    <scope>NUCLEOTIDE SEQUENCE [LARGE SCALE GENOMIC DNA]</scope>
    <source>
        <strain evidence="7 8">DSM 13057</strain>
    </source>
</reference>
<protein>
    <submittedName>
        <fullName evidence="7">DNA-binding IclR family transcriptional regulator</fullName>
    </submittedName>
</protein>
<dbReference type="InterPro" id="IPR005471">
    <property type="entry name" value="Tscrpt_reg_IclR_N"/>
</dbReference>
<keyword evidence="3" id="KW-0804">Transcription</keyword>
<sequence length="273" mass="29787">MTSLDRGLEILSHIALNGPTTPESIAADAGLPLSTTYRYITTLRNKGYIADYEGHFDLGLRTLRMLRPEALQRCLAAIASPVMFDLVAKTDETALLTVRDGWSATCIEIAEPRRAIRFSFRRGVSLSLHKGASSKPLLAFMDSAFIHRYLDSRVGWEEGQDPEATWQELADVRSKGVAITVSELDSGALGIGVPVFWDGRIAACVSLVGPSNRLADRRIRDAVGHVREAGARITELLRDTTPDDVRNFETDAEPDAESGAGDDSPTMTIEKVS</sequence>
<evidence type="ECO:0000256" key="1">
    <source>
        <dbReference type="ARBA" id="ARBA00023015"/>
    </source>
</evidence>
<dbReference type="InterPro" id="IPR036390">
    <property type="entry name" value="WH_DNA-bd_sf"/>
</dbReference>
<name>A0ABS2L8P8_9MICO</name>
<evidence type="ECO:0000259" key="5">
    <source>
        <dbReference type="PROSITE" id="PS51077"/>
    </source>
</evidence>
<dbReference type="SUPFAM" id="SSF46785">
    <property type="entry name" value="Winged helix' DNA-binding domain"/>
    <property type="match status" value="1"/>
</dbReference>
<dbReference type="PROSITE" id="PS51077">
    <property type="entry name" value="HTH_ICLR"/>
    <property type="match status" value="1"/>
</dbReference>
<dbReference type="InterPro" id="IPR029016">
    <property type="entry name" value="GAF-like_dom_sf"/>
</dbReference>
<feature type="domain" description="IclR-ED" evidence="6">
    <location>
        <begin position="62"/>
        <end position="239"/>
    </location>
</feature>
<evidence type="ECO:0000256" key="2">
    <source>
        <dbReference type="ARBA" id="ARBA00023125"/>
    </source>
</evidence>
<evidence type="ECO:0000256" key="3">
    <source>
        <dbReference type="ARBA" id="ARBA00023163"/>
    </source>
</evidence>
<dbReference type="Pfam" id="PF01614">
    <property type="entry name" value="IclR_C"/>
    <property type="match status" value="1"/>
</dbReference>
<evidence type="ECO:0000313" key="8">
    <source>
        <dbReference type="Proteomes" id="UP000776164"/>
    </source>
</evidence>
<dbReference type="SMART" id="SM00346">
    <property type="entry name" value="HTH_ICLR"/>
    <property type="match status" value="1"/>
</dbReference>
<keyword evidence="8" id="KW-1185">Reference proteome</keyword>
<keyword evidence="1" id="KW-0805">Transcription regulation</keyword>
<feature type="domain" description="HTH iclR-type" evidence="5">
    <location>
        <begin position="1"/>
        <end position="60"/>
    </location>
</feature>
<dbReference type="Gene3D" id="3.30.450.40">
    <property type="match status" value="1"/>
</dbReference>
<dbReference type="PROSITE" id="PS51078">
    <property type="entry name" value="ICLR_ED"/>
    <property type="match status" value="1"/>
</dbReference>
<dbReference type="SUPFAM" id="SSF55781">
    <property type="entry name" value="GAF domain-like"/>
    <property type="match status" value="1"/>
</dbReference>
<dbReference type="RefSeq" id="WP_205110987.1">
    <property type="nucleotide sequence ID" value="NZ_BAAAHT010000001.1"/>
</dbReference>
<organism evidence="7 8">
    <name type="scientific">Subtercola frigoramans</name>
    <dbReference type="NCBI Taxonomy" id="120298"/>
    <lineage>
        <taxon>Bacteria</taxon>
        <taxon>Bacillati</taxon>
        <taxon>Actinomycetota</taxon>
        <taxon>Actinomycetes</taxon>
        <taxon>Micrococcales</taxon>
        <taxon>Microbacteriaceae</taxon>
        <taxon>Subtercola</taxon>
    </lineage>
</organism>
<dbReference type="Gene3D" id="1.10.10.10">
    <property type="entry name" value="Winged helix-like DNA-binding domain superfamily/Winged helix DNA-binding domain"/>
    <property type="match status" value="1"/>
</dbReference>
<dbReference type="EMBL" id="JAFBBU010000001">
    <property type="protein sequence ID" value="MBM7473473.1"/>
    <property type="molecule type" value="Genomic_DNA"/>
</dbReference>
<evidence type="ECO:0000259" key="6">
    <source>
        <dbReference type="PROSITE" id="PS51078"/>
    </source>
</evidence>
<evidence type="ECO:0000256" key="4">
    <source>
        <dbReference type="SAM" id="MobiDB-lite"/>
    </source>
</evidence>
<feature type="region of interest" description="Disordered" evidence="4">
    <location>
        <begin position="240"/>
        <end position="273"/>
    </location>
</feature>
<dbReference type="Proteomes" id="UP000776164">
    <property type="component" value="Unassembled WGS sequence"/>
</dbReference>
<dbReference type="GO" id="GO:0003677">
    <property type="term" value="F:DNA binding"/>
    <property type="evidence" value="ECO:0007669"/>
    <property type="project" value="UniProtKB-KW"/>
</dbReference>
<dbReference type="InterPro" id="IPR014757">
    <property type="entry name" value="Tscrpt_reg_IclR_C"/>
</dbReference>
<accession>A0ABS2L8P8</accession>
<gene>
    <name evidence="7" type="ORF">JOE66_003107</name>
</gene>
<proteinExistence type="predicted"/>
<dbReference type="InterPro" id="IPR036388">
    <property type="entry name" value="WH-like_DNA-bd_sf"/>
</dbReference>
<dbReference type="PANTHER" id="PTHR30136">
    <property type="entry name" value="HELIX-TURN-HELIX TRANSCRIPTIONAL REGULATOR, ICLR FAMILY"/>
    <property type="match status" value="1"/>
</dbReference>